<dbReference type="InterPro" id="IPR050190">
    <property type="entry name" value="UPF0213_domain"/>
</dbReference>
<evidence type="ECO:0000313" key="4">
    <source>
        <dbReference type="Proteomes" id="UP000178432"/>
    </source>
</evidence>
<proteinExistence type="inferred from homology"/>
<dbReference type="EMBL" id="MHIF01000026">
    <property type="protein sequence ID" value="OGY47805.1"/>
    <property type="molecule type" value="Genomic_DNA"/>
</dbReference>
<protein>
    <recommendedName>
        <fullName evidence="2">GIY-YIG domain-containing protein</fullName>
    </recommendedName>
</protein>
<dbReference type="CDD" id="cd10456">
    <property type="entry name" value="GIY-YIG_UPF0213"/>
    <property type="match status" value="1"/>
</dbReference>
<dbReference type="PROSITE" id="PS50164">
    <property type="entry name" value="GIY_YIG"/>
    <property type="match status" value="1"/>
</dbReference>
<dbReference type="Proteomes" id="UP000178432">
    <property type="component" value="Unassembled WGS sequence"/>
</dbReference>
<dbReference type="AlphaFoldDB" id="A0A1G1Y640"/>
<dbReference type="SUPFAM" id="SSF82771">
    <property type="entry name" value="GIY-YIG endonuclease"/>
    <property type="match status" value="1"/>
</dbReference>
<comment type="similarity">
    <text evidence="1">Belongs to the UPF0213 family.</text>
</comment>
<dbReference type="InterPro" id="IPR035901">
    <property type="entry name" value="GIY-YIG_endonuc_sf"/>
</dbReference>
<reference evidence="3 4" key="1">
    <citation type="journal article" date="2016" name="Nat. Commun.">
        <title>Thousands of microbial genomes shed light on interconnected biogeochemical processes in an aquifer system.</title>
        <authorList>
            <person name="Anantharaman K."/>
            <person name="Brown C.T."/>
            <person name="Hug L.A."/>
            <person name="Sharon I."/>
            <person name="Castelle C.J."/>
            <person name="Probst A.J."/>
            <person name="Thomas B.C."/>
            <person name="Singh A."/>
            <person name="Wilkins M.J."/>
            <person name="Karaoz U."/>
            <person name="Brodie E.L."/>
            <person name="Williams K.H."/>
            <person name="Hubbard S.S."/>
            <person name="Banfield J.F."/>
        </authorList>
    </citation>
    <scope>NUCLEOTIDE SEQUENCE [LARGE SCALE GENOMIC DNA]</scope>
</reference>
<dbReference type="Gene3D" id="3.40.1440.10">
    <property type="entry name" value="GIY-YIG endonuclease"/>
    <property type="match status" value="1"/>
</dbReference>
<dbReference type="PANTHER" id="PTHR34477:SF1">
    <property type="entry name" value="UPF0213 PROTEIN YHBQ"/>
    <property type="match status" value="1"/>
</dbReference>
<gene>
    <name evidence="3" type="ORF">A2663_02155</name>
</gene>
<accession>A0A1G1Y640</accession>
<organism evidence="3 4">
    <name type="scientific">Candidatus Buchananbacteria bacterium RIFCSPHIGHO2_01_FULL_46_12</name>
    <dbReference type="NCBI Taxonomy" id="1797536"/>
    <lineage>
        <taxon>Bacteria</taxon>
        <taxon>Candidatus Buchananiibacteriota</taxon>
    </lineage>
</organism>
<evidence type="ECO:0000256" key="1">
    <source>
        <dbReference type="ARBA" id="ARBA00007435"/>
    </source>
</evidence>
<dbReference type="InterPro" id="IPR000305">
    <property type="entry name" value="GIY-YIG_endonuc"/>
</dbReference>
<dbReference type="Pfam" id="PF01541">
    <property type="entry name" value="GIY-YIG"/>
    <property type="match status" value="1"/>
</dbReference>
<evidence type="ECO:0000259" key="2">
    <source>
        <dbReference type="PROSITE" id="PS50164"/>
    </source>
</evidence>
<evidence type="ECO:0000313" key="3">
    <source>
        <dbReference type="EMBL" id="OGY47805.1"/>
    </source>
</evidence>
<feature type="domain" description="GIY-YIG" evidence="2">
    <location>
        <begin position="2"/>
        <end position="77"/>
    </location>
</feature>
<dbReference type="PANTHER" id="PTHR34477">
    <property type="entry name" value="UPF0213 PROTEIN YHBQ"/>
    <property type="match status" value="1"/>
</dbReference>
<name>A0A1G1Y640_9BACT</name>
<sequence length="93" mass="11122">MSEWTLYIDKCKDNSLYTGISSNPDKRLIEHNLGRGAQWFRQHGQGQIVYTEKYQTYLEAHRRELQIKKWSRIKKDNLIKYGHPTKINLNINT</sequence>
<comment type="caution">
    <text evidence="3">The sequence shown here is derived from an EMBL/GenBank/DDBJ whole genome shotgun (WGS) entry which is preliminary data.</text>
</comment>